<dbReference type="InterPro" id="IPR013952">
    <property type="entry name" value="DUF1776_fun"/>
</dbReference>
<feature type="region of interest" description="Disordered" evidence="1">
    <location>
        <begin position="493"/>
        <end position="548"/>
    </location>
</feature>
<keyword evidence="2" id="KW-0812">Transmembrane</keyword>
<protein>
    <submittedName>
        <fullName evidence="3">Expressed protein</fullName>
    </submittedName>
</protein>
<dbReference type="Proteomes" id="UP000007431">
    <property type="component" value="Unassembled WGS sequence"/>
</dbReference>
<organism evidence="4">
    <name type="scientific">Schizophyllum commune (strain H4-8 / FGSC 9210)</name>
    <name type="common">Split gill fungus</name>
    <dbReference type="NCBI Taxonomy" id="578458"/>
    <lineage>
        <taxon>Eukaryota</taxon>
        <taxon>Fungi</taxon>
        <taxon>Dikarya</taxon>
        <taxon>Basidiomycota</taxon>
        <taxon>Agaricomycotina</taxon>
        <taxon>Agaricomycetes</taxon>
        <taxon>Agaricomycetidae</taxon>
        <taxon>Agaricales</taxon>
        <taxon>Schizophyllaceae</taxon>
        <taxon>Schizophyllum</taxon>
    </lineage>
</organism>
<dbReference type="PANTHER" id="PTHR43313">
    <property type="entry name" value="SHORT-CHAIN DEHYDROGENASE/REDUCTASE FAMILY 9C"/>
    <property type="match status" value="1"/>
</dbReference>
<dbReference type="eggNOG" id="ENOG502S5TG">
    <property type="taxonomic scope" value="Eukaryota"/>
</dbReference>
<accession>D8PV66</accession>
<dbReference type="AlphaFoldDB" id="D8PV66"/>
<proteinExistence type="predicted"/>
<dbReference type="OrthoDB" id="5308060at2759"/>
<gene>
    <name evidence="3" type="ORF">SCHCODRAFT_81147</name>
</gene>
<keyword evidence="2" id="KW-0472">Membrane</keyword>
<dbReference type="InParanoid" id="D8PV66"/>
<dbReference type="Gene3D" id="3.40.50.720">
    <property type="entry name" value="NAD(P)-binding Rossmann-like Domain"/>
    <property type="match status" value="1"/>
</dbReference>
<keyword evidence="4" id="KW-1185">Reference proteome</keyword>
<dbReference type="STRING" id="578458.D8PV66"/>
<evidence type="ECO:0000256" key="2">
    <source>
        <dbReference type="SAM" id="Phobius"/>
    </source>
</evidence>
<dbReference type="OMA" id="CHGYVRA"/>
<name>D8PV66_SCHCM</name>
<evidence type="ECO:0000313" key="4">
    <source>
        <dbReference type="Proteomes" id="UP000007431"/>
    </source>
</evidence>
<dbReference type="SUPFAM" id="SSF51735">
    <property type="entry name" value="NAD(P)-binding Rossmann-fold domains"/>
    <property type="match status" value="1"/>
</dbReference>
<evidence type="ECO:0000313" key="3">
    <source>
        <dbReference type="EMBL" id="EFI99975.1"/>
    </source>
</evidence>
<feature type="transmembrane region" description="Helical" evidence="2">
    <location>
        <begin position="86"/>
        <end position="109"/>
    </location>
</feature>
<dbReference type="HOGENOM" id="CLU_022674_0_0_1"/>
<sequence>MDSLDKVEEYLQYVEVKLHSAWSDLPDVRDALDRLWQDVSRYGPQLPKNVRVPGLGDFEVPAPPPPPPPPPAWSERAVGWVEKHPYGAAGAVVAVAAGGLIVGYGPAYARSLRAARRREETQERRQVVVVLGADTPYGQPLVQELNSKNFIVIASTSTAEAADALTRKYAGYVRGLVLDPSDPATVPVFLRSLSSTLTRRFPITAHGDPFARSTSQPYVQSVISLLTIPASPIHAPLEHVDLRGEYLQRLSAAQMVPLEIIQALLPLMRDGPSSRTKKSIVVCLPAIDARVGLPFSSVQGLIVSSTHRAVDILRREVRIAALTGKADAMANIRVVTAEVGQFDVGALAEVEPSPAETYKTLEAWTASEKLVYGPGFIGLSHSTAAAVRMRRKPSDVAALVERVVGAVTGGRYGPTVFGFNIGLGYLLNWYRGDQFSIGAGSTTYRLASHLPTSLLDTLLNFPYYLIAVRNALLPAQPFVIPPSNVEELPLPAAPAAGAHKQTTSENDESSGNERSETGSDADVESNNTGDASSVDHSWISLNTSHGDA</sequence>
<dbReference type="PANTHER" id="PTHR43313:SF1">
    <property type="entry name" value="3BETA-HYDROXYSTEROID DEHYDROGENASE DHS-16"/>
    <property type="match status" value="1"/>
</dbReference>
<dbReference type="GeneID" id="9595402"/>
<feature type="compositionally biased region" description="Polar residues" evidence="1">
    <location>
        <begin position="524"/>
        <end position="548"/>
    </location>
</feature>
<dbReference type="InterPro" id="IPR036291">
    <property type="entry name" value="NAD(P)-bd_dom_sf"/>
</dbReference>
<reference evidence="3 4" key="1">
    <citation type="journal article" date="2010" name="Nat. Biotechnol.">
        <title>Genome sequence of the model mushroom Schizophyllum commune.</title>
        <authorList>
            <person name="Ohm R.A."/>
            <person name="de Jong J.F."/>
            <person name="Lugones L.G."/>
            <person name="Aerts A."/>
            <person name="Kothe E."/>
            <person name="Stajich J.E."/>
            <person name="de Vries R.P."/>
            <person name="Record E."/>
            <person name="Levasseur A."/>
            <person name="Baker S.E."/>
            <person name="Bartholomew K.A."/>
            <person name="Coutinho P.M."/>
            <person name="Erdmann S."/>
            <person name="Fowler T.J."/>
            <person name="Gathman A.C."/>
            <person name="Lombard V."/>
            <person name="Henrissat B."/>
            <person name="Knabe N."/>
            <person name="Kuees U."/>
            <person name="Lilly W.W."/>
            <person name="Lindquist E."/>
            <person name="Lucas S."/>
            <person name="Magnuson J.K."/>
            <person name="Piumi F."/>
            <person name="Raudaskoski M."/>
            <person name="Salamov A."/>
            <person name="Schmutz J."/>
            <person name="Schwarze F.W.M.R."/>
            <person name="vanKuyk P.A."/>
            <person name="Horton J.S."/>
            <person name="Grigoriev I.V."/>
            <person name="Woesten H.A.B."/>
        </authorList>
    </citation>
    <scope>NUCLEOTIDE SEQUENCE [LARGE SCALE GENOMIC DNA]</scope>
    <source>
        <strain evidence="4">H4-8 / FGSC 9210</strain>
    </source>
</reference>
<dbReference type="RefSeq" id="XP_003034878.1">
    <property type="nucleotide sequence ID" value="XM_003034832.1"/>
</dbReference>
<dbReference type="KEGG" id="scm:SCHCO_02563162"/>
<dbReference type="GO" id="GO:0008202">
    <property type="term" value="P:steroid metabolic process"/>
    <property type="evidence" value="ECO:0007669"/>
    <property type="project" value="TreeGrafter"/>
</dbReference>
<dbReference type="Pfam" id="PF08643">
    <property type="entry name" value="DUF1776"/>
    <property type="match status" value="1"/>
</dbReference>
<dbReference type="EMBL" id="GL377303">
    <property type="protein sequence ID" value="EFI99975.1"/>
    <property type="molecule type" value="Genomic_DNA"/>
</dbReference>
<dbReference type="GO" id="GO:0016491">
    <property type="term" value="F:oxidoreductase activity"/>
    <property type="evidence" value="ECO:0007669"/>
    <property type="project" value="TreeGrafter"/>
</dbReference>
<dbReference type="VEuPathDB" id="FungiDB:SCHCODRAFT_02563162"/>
<keyword evidence="2" id="KW-1133">Transmembrane helix</keyword>
<evidence type="ECO:0000256" key="1">
    <source>
        <dbReference type="SAM" id="MobiDB-lite"/>
    </source>
</evidence>